<evidence type="ECO:0000256" key="1">
    <source>
        <dbReference type="SAM" id="MobiDB-lite"/>
    </source>
</evidence>
<sequence>MGTKGTISLRHAGRLRHLGIGREHARTEIICLVHAHHATVITHTGDVLGEYTIDPEKDYQRKTPEPTQRGSGCP</sequence>
<feature type="compositionally biased region" description="Basic and acidic residues" evidence="1">
    <location>
        <begin position="54"/>
        <end position="64"/>
    </location>
</feature>
<accession>A0ABS5M516</accession>
<evidence type="ECO:0000313" key="3">
    <source>
        <dbReference type="Proteomes" id="UP000811492"/>
    </source>
</evidence>
<evidence type="ECO:0000313" key="2">
    <source>
        <dbReference type="EMBL" id="MBS3181935.1"/>
    </source>
</evidence>
<dbReference type="RefSeq" id="WP_211648959.1">
    <property type="nucleotide sequence ID" value="NZ_JAFEVO010000001.1"/>
</dbReference>
<gene>
    <name evidence="2" type="ORF">JSQ98_06960</name>
</gene>
<feature type="compositionally biased region" description="Polar residues" evidence="1">
    <location>
        <begin position="65"/>
        <end position="74"/>
    </location>
</feature>
<comment type="caution">
    <text evidence="2">The sequence shown here is derived from an EMBL/GenBank/DDBJ whole genome shotgun (WGS) entry which is preliminary data.</text>
</comment>
<feature type="region of interest" description="Disordered" evidence="1">
    <location>
        <begin position="52"/>
        <end position="74"/>
    </location>
</feature>
<dbReference type="EMBL" id="JAFEVO010000001">
    <property type="protein sequence ID" value="MBS3181935.1"/>
    <property type="molecule type" value="Genomic_DNA"/>
</dbReference>
<proteinExistence type="predicted"/>
<keyword evidence="3" id="KW-1185">Reference proteome</keyword>
<protein>
    <submittedName>
        <fullName evidence="2">Uncharacterized protein</fullName>
    </submittedName>
</protein>
<name>A0ABS5M516_9MICO</name>
<reference evidence="2 3" key="1">
    <citation type="submission" date="2021-02" db="EMBL/GenBank/DDBJ databases">
        <title>Draft genome and description of Leucobacter sp nov strain Marseille-Q4368.</title>
        <authorList>
            <person name="Boxberger M."/>
            <person name="La Scola B."/>
        </authorList>
    </citation>
    <scope>NUCLEOTIDE SEQUENCE [LARGE SCALE GENOMIC DNA]</scope>
    <source>
        <strain evidence="2 3">Marseille-Q4368</strain>
    </source>
</reference>
<organism evidence="2 3">
    <name type="scientific">Leucobacter manosquensis</name>
    <dbReference type="NCBI Taxonomy" id="2810611"/>
    <lineage>
        <taxon>Bacteria</taxon>
        <taxon>Bacillati</taxon>
        <taxon>Actinomycetota</taxon>
        <taxon>Actinomycetes</taxon>
        <taxon>Micrococcales</taxon>
        <taxon>Microbacteriaceae</taxon>
        <taxon>Leucobacter</taxon>
    </lineage>
</organism>
<dbReference type="Proteomes" id="UP000811492">
    <property type="component" value="Unassembled WGS sequence"/>
</dbReference>